<keyword evidence="3" id="KW-1185">Reference proteome</keyword>
<evidence type="ECO:0000313" key="3">
    <source>
        <dbReference type="Proteomes" id="UP000824469"/>
    </source>
</evidence>
<proteinExistence type="predicted"/>
<dbReference type="EMBL" id="JAHRHJ020000004">
    <property type="protein sequence ID" value="KAH9318179.1"/>
    <property type="molecule type" value="Genomic_DNA"/>
</dbReference>
<accession>A0AA38GAW5</accession>
<gene>
    <name evidence="2" type="ORF">KI387_019948</name>
</gene>
<dbReference type="Proteomes" id="UP000824469">
    <property type="component" value="Unassembled WGS sequence"/>
</dbReference>
<reference evidence="2 3" key="1">
    <citation type="journal article" date="2021" name="Nat. Plants">
        <title>The Taxus genome provides insights into paclitaxel biosynthesis.</title>
        <authorList>
            <person name="Xiong X."/>
            <person name="Gou J."/>
            <person name="Liao Q."/>
            <person name="Li Y."/>
            <person name="Zhou Q."/>
            <person name="Bi G."/>
            <person name="Li C."/>
            <person name="Du R."/>
            <person name="Wang X."/>
            <person name="Sun T."/>
            <person name="Guo L."/>
            <person name="Liang H."/>
            <person name="Lu P."/>
            <person name="Wu Y."/>
            <person name="Zhang Z."/>
            <person name="Ro D.K."/>
            <person name="Shang Y."/>
            <person name="Huang S."/>
            <person name="Yan J."/>
        </authorList>
    </citation>
    <scope>NUCLEOTIDE SEQUENCE [LARGE SCALE GENOMIC DNA]</scope>
    <source>
        <strain evidence="2">Ta-2019</strain>
    </source>
</reference>
<evidence type="ECO:0000256" key="1">
    <source>
        <dbReference type="SAM" id="MobiDB-lite"/>
    </source>
</evidence>
<sequence>MFKYTTSPAWGPLSAQNNTKPARRPQSLSKSRLGSQAGLSCQKYTRLAGQYQLYNLYSARRP</sequence>
<organism evidence="2 3">
    <name type="scientific">Taxus chinensis</name>
    <name type="common">Chinese yew</name>
    <name type="synonym">Taxus wallichiana var. chinensis</name>
    <dbReference type="NCBI Taxonomy" id="29808"/>
    <lineage>
        <taxon>Eukaryota</taxon>
        <taxon>Viridiplantae</taxon>
        <taxon>Streptophyta</taxon>
        <taxon>Embryophyta</taxon>
        <taxon>Tracheophyta</taxon>
        <taxon>Spermatophyta</taxon>
        <taxon>Pinopsida</taxon>
        <taxon>Pinidae</taxon>
        <taxon>Conifers II</taxon>
        <taxon>Cupressales</taxon>
        <taxon>Taxaceae</taxon>
        <taxon>Taxus</taxon>
    </lineage>
</organism>
<evidence type="ECO:0000313" key="2">
    <source>
        <dbReference type="EMBL" id="KAH9318179.1"/>
    </source>
</evidence>
<feature type="non-terminal residue" evidence="2">
    <location>
        <position position="62"/>
    </location>
</feature>
<comment type="caution">
    <text evidence="2">The sequence shown here is derived from an EMBL/GenBank/DDBJ whole genome shotgun (WGS) entry which is preliminary data.</text>
</comment>
<protein>
    <submittedName>
        <fullName evidence="2">Uncharacterized protein</fullName>
    </submittedName>
</protein>
<feature type="region of interest" description="Disordered" evidence="1">
    <location>
        <begin position="1"/>
        <end position="38"/>
    </location>
</feature>
<name>A0AA38GAW5_TAXCH</name>
<dbReference type="AlphaFoldDB" id="A0AA38GAW5"/>